<evidence type="ECO:0000313" key="2">
    <source>
        <dbReference type="Proteomes" id="UP000652153"/>
    </source>
</evidence>
<organism evidence="1 2">
    <name type="scientific">Paenibacillus silvae</name>
    <dbReference type="NCBI Taxonomy" id="1325358"/>
    <lineage>
        <taxon>Bacteria</taxon>
        <taxon>Bacillati</taxon>
        <taxon>Bacillota</taxon>
        <taxon>Bacilli</taxon>
        <taxon>Bacillales</taxon>
        <taxon>Paenibacillaceae</taxon>
        <taxon>Paenibacillus</taxon>
    </lineage>
</organism>
<dbReference type="EMBL" id="BMFU01000001">
    <property type="protein sequence ID" value="GGH46705.1"/>
    <property type="molecule type" value="Genomic_DNA"/>
</dbReference>
<name>A0ABQ1Z3R5_9BACL</name>
<gene>
    <name evidence="1" type="ORF">GCM10008014_09520</name>
</gene>
<reference evidence="2" key="1">
    <citation type="journal article" date="2019" name="Int. J. Syst. Evol. Microbiol.">
        <title>The Global Catalogue of Microorganisms (GCM) 10K type strain sequencing project: providing services to taxonomists for standard genome sequencing and annotation.</title>
        <authorList>
            <consortium name="The Broad Institute Genomics Platform"/>
            <consortium name="The Broad Institute Genome Sequencing Center for Infectious Disease"/>
            <person name="Wu L."/>
            <person name="Ma J."/>
        </authorList>
    </citation>
    <scope>NUCLEOTIDE SEQUENCE [LARGE SCALE GENOMIC DNA]</scope>
    <source>
        <strain evidence="2">CGMCC 1.12770</strain>
    </source>
</reference>
<comment type="caution">
    <text evidence="1">The sequence shown here is derived from an EMBL/GenBank/DDBJ whole genome shotgun (WGS) entry which is preliminary data.</text>
</comment>
<protein>
    <submittedName>
        <fullName evidence="1">Uncharacterized protein</fullName>
    </submittedName>
</protein>
<evidence type="ECO:0000313" key="1">
    <source>
        <dbReference type="EMBL" id="GGH46705.1"/>
    </source>
</evidence>
<sequence>MYKIGDGFAFLSDLEGIFYKAGHVNLIVDKKVTARSFRTLGGYFLTVHILFSVGSAW</sequence>
<accession>A0ABQ1Z3R5</accession>
<keyword evidence="2" id="KW-1185">Reference proteome</keyword>
<dbReference type="Proteomes" id="UP000652153">
    <property type="component" value="Unassembled WGS sequence"/>
</dbReference>
<proteinExistence type="predicted"/>